<dbReference type="GO" id="GO:0016491">
    <property type="term" value="F:oxidoreductase activity"/>
    <property type="evidence" value="ECO:0007669"/>
    <property type="project" value="UniProtKB-KW"/>
</dbReference>
<dbReference type="SUPFAM" id="SSF51735">
    <property type="entry name" value="NAD(P)-binding Rossmann-fold domains"/>
    <property type="match status" value="1"/>
</dbReference>
<dbReference type="InterPro" id="IPR036291">
    <property type="entry name" value="NAD(P)-bd_dom_sf"/>
</dbReference>
<reference evidence="5 6" key="1">
    <citation type="journal article" date="2019" name="Int. J. Syst. Evol. Microbiol.">
        <title>The Global Catalogue of Microorganisms (GCM) 10K type strain sequencing project: providing services to taxonomists for standard genome sequencing and annotation.</title>
        <authorList>
            <consortium name="The Broad Institute Genomics Platform"/>
            <consortium name="The Broad Institute Genome Sequencing Center for Infectious Disease"/>
            <person name="Wu L."/>
            <person name="Ma J."/>
        </authorList>
    </citation>
    <scope>NUCLEOTIDE SEQUENCE [LARGE SCALE GENOMIC DNA]</scope>
    <source>
        <strain evidence="5 6">CGMCC 1.15824</strain>
    </source>
</reference>
<dbReference type="RefSeq" id="WP_224829857.1">
    <property type="nucleotide sequence ID" value="NZ_JAIVEF010000029.1"/>
</dbReference>
<dbReference type="InterPro" id="IPR050984">
    <property type="entry name" value="Gfo/Idh/MocA_domain"/>
</dbReference>
<dbReference type="EMBL" id="JBHSJG010000067">
    <property type="protein sequence ID" value="MFC4990302.1"/>
    <property type="molecule type" value="Genomic_DNA"/>
</dbReference>
<proteinExistence type="inferred from homology"/>
<comment type="caution">
    <text evidence="5">The sequence shown here is derived from an EMBL/GenBank/DDBJ whole genome shotgun (WGS) entry which is preliminary data.</text>
</comment>
<evidence type="ECO:0000256" key="2">
    <source>
        <dbReference type="ARBA" id="ARBA00023002"/>
    </source>
</evidence>
<dbReference type="PANTHER" id="PTHR22604">
    <property type="entry name" value="OXIDOREDUCTASES"/>
    <property type="match status" value="1"/>
</dbReference>
<dbReference type="SUPFAM" id="SSF55347">
    <property type="entry name" value="Glyceraldehyde-3-phosphate dehydrogenase-like, C-terminal domain"/>
    <property type="match status" value="1"/>
</dbReference>
<keyword evidence="6" id="KW-1185">Reference proteome</keyword>
<keyword evidence="2 5" id="KW-0560">Oxidoreductase</keyword>
<dbReference type="Gene3D" id="3.40.50.720">
    <property type="entry name" value="NAD(P)-binding Rossmann-like Domain"/>
    <property type="match status" value="1"/>
</dbReference>
<dbReference type="Pfam" id="PF01408">
    <property type="entry name" value="GFO_IDH_MocA"/>
    <property type="match status" value="1"/>
</dbReference>
<name>A0ABD5QKW2_9EURY</name>
<dbReference type="InterPro" id="IPR049838">
    <property type="entry name" value="XacA-like"/>
</dbReference>
<organism evidence="5 6">
    <name type="scientific">Saliphagus infecundisoli</name>
    <dbReference type="NCBI Taxonomy" id="1849069"/>
    <lineage>
        <taxon>Archaea</taxon>
        <taxon>Methanobacteriati</taxon>
        <taxon>Methanobacteriota</taxon>
        <taxon>Stenosarchaea group</taxon>
        <taxon>Halobacteria</taxon>
        <taxon>Halobacteriales</taxon>
        <taxon>Natrialbaceae</taxon>
        <taxon>Saliphagus</taxon>
    </lineage>
</organism>
<dbReference type="AlphaFoldDB" id="A0ABD5QKW2"/>
<accession>A0ABD5QKW2</accession>
<evidence type="ECO:0000313" key="5">
    <source>
        <dbReference type="EMBL" id="MFC4990302.1"/>
    </source>
</evidence>
<gene>
    <name evidence="5" type="primary">gfo6</name>
    <name evidence="5" type="ORF">ACFPFO_21635</name>
</gene>
<protein>
    <submittedName>
        <fullName evidence="5">D-xylose 1-dehydrogenase Gfo6</fullName>
        <ecNumber evidence="5">1.1.1.424</ecNumber>
    </submittedName>
</protein>
<dbReference type="PANTHER" id="PTHR22604:SF105">
    <property type="entry name" value="TRANS-1,2-DIHYDROBENZENE-1,2-DIOL DEHYDROGENASE"/>
    <property type="match status" value="1"/>
</dbReference>
<sequence length="350" mass="37672">MDLEIPTRFERDWNDQADTPVRFAVIGLGGFARNTALPAIEAADYCETTVVVSGSPEKAREVAEEFDADRALSYEEYGAGEGSEAYDAVYVCTPNALHLPHVETAADLGKDVLCEKPLEATADRAERLVAACEDGGVTLMTAYRMQTARSIRWLRRQISDGVVGDPVRIDGEFSFSLLDGGDPDQWRIDPDLAGGGALMDIGVYPINTARFVLGEDPIAVRATAHSTRPAFEGVDEHVTAQLEFPAAVTATCAASFGAASASRFAVTGTEGRIVVDSVFGIDDDREITVETDGGTVTFDATAPSEVREEFDYFAARGESGPDGRHGLVDMRITEAVYDSSERGKRIELRG</sequence>
<evidence type="ECO:0000256" key="1">
    <source>
        <dbReference type="ARBA" id="ARBA00010928"/>
    </source>
</evidence>
<evidence type="ECO:0000259" key="4">
    <source>
        <dbReference type="Pfam" id="PF22725"/>
    </source>
</evidence>
<comment type="similarity">
    <text evidence="1">Belongs to the Gfo/Idh/MocA family.</text>
</comment>
<dbReference type="InterPro" id="IPR055170">
    <property type="entry name" value="GFO_IDH_MocA-like_dom"/>
</dbReference>
<feature type="domain" description="Gfo/Idh/MocA-like oxidoreductase N-terminal" evidence="3">
    <location>
        <begin position="21"/>
        <end position="142"/>
    </location>
</feature>
<dbReference type="Pfam" id="PF22725">
    <property type="entry name" value="GFO_IDH_MocA_C3"/>
    <property type="match status" value="1"/>
</dbReference>
<dbReference type="InterPro" id="IPR000683">
    <property type="entry name" value="Gfo/Idh/MocA-like_OxRdtase_N"/>
</dbReference>
<evidence type="ECO:0000259" key="3">
    <source>
        <dbReference type="Pfam" id="PF01408"/>
    </source>
</evidence>
<dbReference type="Gene3D" id="3.30.360.10">
    <property type="entry name" value="Dihydrodipicolinate Reductase, domain 2"/>
    <property type="match status" value="1"/>
</dbReference>
<evidence type="ECO:0000313" key="6">
    <source>
        <dbReference type="Proteomes" id="UP001595925"/>
    </source>
</evidence>
<dbReference type="EC" id="1.1.1.424" evidence="5"/>
<feature type="domain" description="GFO/IDH/MocA-like oxidoreductase" evidence="4">
    <location>
        <begin position="152"/>
        <end position="274"/>
    </location>
</feature>
<dbReference type="Proteomes" id="UP001595925">
    <property type="component" value="Unassembled WGS sequence"/>
</dbReference>
<dbReference type="NCBIfam" id="NF041392">
    <property type="entry name" value="XylDh_Gfo6_Halo"/>
    <property type="match status" value="1"/>
</dbReference>